<accession>A0ABV2AS80</accession>
<evidence type="ECO:0000256" key="3">
    <source>
        <dbReference type="ARBA" id="ARBA00022827"/>
    </source>
</evidence>
<dbReference type="Gene3D" id="3.50.50.60">
    <property type="entry name" value="FAD/NAD(P)-binding domain"/>
    <property type="match status" value="1"/>
</dbReference>
<gene>
    <name evidence="6" type="ORF">MHBO_004046</name>
</gene>
<protein>
    <submittedName>
        <fullName evidence="6">Uncharacterized protein</fullName>
    </submittedName>
</protein>
<feature type="non-terminal residue" evidence="6">
    <location>
        <position position="86"/>
    </location>
</feature>
<dbReference type="PANTHER" id="PTHR48467">
    <property type="entry name" value="GLUTAMATE SYNTHASE 1 [NADH], CHLOROPLASTIC-LIKE"/>
    <property type="match status" value="1"/>
</dbReference>
<keyword evidence="2" id="KW-0285">Flavoprotein</keyword>
<keyword evidence="3" id="KW-0274">FAD</keyword>
<comment type="cofactor">
    <cofactor evidence="1">
        <name>FAD</name>
        <dbReference type="ChEBI" id="CHEBI:57692"/>
    </cofactor>
</comment>
<sequence length="86" mass="9847">MYTAMHLLRKFKFAQITLIDKNPMPFGLARFGVAPDNTDTKRVLNRFNDILLNPNCSFLGNVKFGKDIKIDFLQKYFDAVILAYGA</sequence>
<evidence type="ECO:0000256" key="1">
    <source>
        <dbReference type="ARBA" id="ARBA00001974"/>
    </source>
</evidence>
<evidence type="ECO:0000313" key="7">
    <source>
        <dbReference type="Proteomes" id="UP001439008"/>
    </source>
</evidence>
<keyword evidence="7" id="KW-1185">Reference proteome</keyword>
<dbReference type="InterPro" id="IPR055275">
    <property type="entry name" value="Ferredox_Rdtase"/>
</dbReference>
<evidence type="ECO:0000313" key="6">
    <source>
        <dbReference type="EMBL" id="MES1922533.1"/>
    </source>
</evidence>
<dbReference type="InterPro" id="IPR036188">
    <property type="entry name" value="FAD/NAD-bd_sf"/>
</dbReference>
<evidence type="ECO:0000256" key="5">
    <source>
        <dbReference type="ARBA" id="ARBA00023002"/>
    </source>
</evidence>
<keyword evidence="5" id="KW-0560">Oxidoreductase</keyword>
<dbReference type="Proteomes" id="UP001439008">
    <property type="component" value="Unassembled WGS sequence"/>
</dbReference>
<evidence type="ECO:0000256" key="4">
    <source>
        <dbReference type="ARBA" id="ARBA00022857"/>
    </source>
</evidence>
<dbReference type="Gene3D" id="3.40.50.720">
    <property type="entry name" value="NAD(P)-binding Rossmann-like Domain"/>
    <property type="match status" value="1"/>
</dbReference>
<evidence type="ECO:0000256" key="2">
    <source>
        <dbReference type="ARBA" id="ARBA00022630"/>
    </source>
</evidence>
<reference evidence="6 7" key="1">
    <citation type="journal article" date="2024" name="BMC Biol.">
        <title>Comparative genomics of Ascetosporea gives new insight into the evolutionary basis for animal parasitism in Rhizaria.</title>
        <authorList>
            <person name="Hiltunen Thoren M."/>
            <person name="Onut-Brannstrom I."/>
            <person name="Alfjorden A."/>
            <person name="Peckova H."/>
            <person name="Swords F."/>
            <person name="Hooper C."/>
            <person name="Holzer A.S."/>
            <person name="Bass D."/>
            <person name="Burki F."/>
        </authorList>
    </citation>
    <scope>NUCLEOTIDE SEQUENCE [LARGE SCALE GENOMIC DNA]</scope>
    <source>
        <strain evidence="6">20-A016</strain>
    </source>
</reference>
<keyword evidence="4" id="KW-0521">NADP</keyword>
<dbReference type="PANTHER" id="PTHR48467:SF1">
    <property type="entry name" value="GLUTAMATE SYNTHASE 1 [NADH], CHLOROPLASTIC-LIKE"/>
    <property type="match status" value="1"/>
</dbReference>
<dbReference type="EMBL" id="JBDODL010003028">
    <property type="protein sequence ID" value="MES1922533.1"/>
    <property type="molecule type" value="Genomic_DNA"/>
</dbReference>
<proteinExistence type="predicted"/>
<organism evidence="6 7">
    <name type="scientific">Bonamia ostreae</name>
    <dbReference type="NCBI Taxonomy" id="126728"/>
    <lineage>
        <taxon>Eukaryota</taxon>
        <taxon>Sar</taxon>
        <taxon>Rhizaria</taxon>
        <taxon>Endomyxa</taxon>
        <taxon>Ascetosporea</taxon>
        <taxon>Haplosporida</taxon>
        <taxon>Bonamia</taxon>
    </lineage>
</organism>
<comment type="caution">
    <text evidence="6">The sequence shown here is derived from an EMBL/GenBank/DDBJ whole genome shotgun (WGS) entry which is preliminary data.</text>
</comment>
<name>A0ABV2AS80_9EUKA</name>
<dbReference type="SUPFAM" id="SSF51971">
    <property type="entry name" value="Nucleotide-binding domain"/>
    <property type="match status" value="1"/>
</dbReference>